<sequence>MAVLQIYPQCLDPCIALIPRFDIPQDYFFFLLESAARLVLVIRHFSHDNPTKGYGPRRFALFEILEVFVQETQSPRLRSSVSNLKRFELLEIRVPFTENNCPSLALAYLEIFEEVVQEKEIPRLRSSGSGSKLHTR</sequence>
<accession>A0A811QFX5</accession>
<protein>
    <submittedName>
        <fullName evidence="1">Uncharacterized protein</fullName>
    </submittedName>
</protein>
<keyword evidence="2" id="KW-1185">Reference proteome</keyword>
<dbReference type="AlphaFoldDB" id="A0A811QFX5"/>
<reference evidence="1" key="1">
    <citation type="submission" date="2020-10" db="EMBL/GenBank/DDBJ databases">
        <authorList>
            <person name="Han B."/>
            <person name="Lu T."/>
            <person name="Zhao Q."/>
            <person name="Huang X."/>
            <person name="Zhao Y."/>
        </authorList>
    </citation>
    <scope>NUCLEOTIDE SEQUENCE</scope>
</reference>
<comment type="caution">
    <text evidence="1">The sequence shown here is derived from an EMBL/GenBank/DDBJ whole genome shotgun (WGS) entry which is preliminary data.</text>
</comment>
<organism evidence="1 2">
    <name type="scientific">Miscanthus lutarioriparius</name>
    <dbReference type="NCBI Taxonomy" id="422564"/>
    <lineage>
        <taxon>Eukaryota</taxon>
        <taxon>Viridiplantae</taxon>
        <taxon>Streptophyta</taxon>
        <taxon>Embryophyta</taxon>
        <taxon>Tracheophyta</taxon>
        <taxon>Spermatophyta</taxon>
        <taxon>Magnoliopsida</taxon>
        <taxon>Liliopsida</taxon>
        <taxon>Poales</taxon>
        <taxon>Poaceae</taxon>
        <taxon>PACMAD clade</taxon>
        <taxon>Panicoideae</taxon>
        <taxon>Andropogonodae</taxon>
        <taxon>Andropogoneae</taxon>
        <taxon>Saccharinae</taxon>
        <taxon>Miscanthus</taxon>
    </lineage>
</organism>
<proteinExistence type="predicted"/>
<evidence type="ECO:0000313" key="2">
    <source>
        <dbReference type="Proteomes" id="UP000604825"/>
    </source>
</evidence>
<dbReference type="Proteomes" id="UP000604825">
    <property type="component" value="Unassembled WGS sequence"/>
</dbReference>
<name>A0A811QFX5_9POAL</name>
<dbReference type="OrthoDB" id="10549874at2759"/>
<dbReference type="EMBL" id="CAJGYO010000009">
    <property type="protein sequence ID" value="CAD6254988.1"/>
    <property type="molecule type" value="Genomic_DNA"/>
</dbReference>
<gene>
    <name evidence="1" type="ORF">NCGR_LOCUS38585</name>
</gene>
<evidence type="ECO:0000313" key="1">
    <source>
        <dbReference type="EMBL" id="CAD6254988.1"/>
    </source>
</evidence>